<proteinExistence type="predicted"/>
<comment type="caution">
    <text evidence="1">The sequence shown here is derived from an EMBL/GenBank/DDBJ whole genome shotgun (WGS) entry which is preliminary data.</text>
</comment>
<organism evidence="1 2">
    <name type="scientific">Mycteria americana</name>
    <name type="common">Wood stork</name>
    <dbReference type="NCBI Taxonomy" id="33587"/>
    <lineage>
        <taxon>Eukaryota</taxon>
        <taxon>Metazoa</taxon>
        <taxon>Chordata</taxon>
        <taxon>Craniata</taxon>
        <taxon>Vertebrata</taxon>
        <taxon>Euteleostomi</taxon>
        <taxon>Archelosauria</taxon>
        <taxon>Archosauria</taxon>
        <taxon>Dinosauria</taxon>
        <taxon>Saurischia</taxon>
        <taxon>Theropoda</taxon>
        <taxon>Coelurosauria</taxon>
        <taxon>Aves</taxon>
        <taxon>Neognathae</taxon>
        <taxon>Neoaves</taxon>
        <taxon>Aequornithes</taxon>
        <taxon>Ciconiiformes</taxon>
        <taxon>Ciconiidae</taxon>
        <taxon>Mycteria</taxon>
    </lineage>
</organism>
<evidence type="ECO:0000313" key="2">
    <source>
        <dbReference type="Proteomes" id="UP001333110"/>
    </source>
</evidence>
<protein>
    <submittedName>
        <fullName evidence="1">Uncharacterized protein</fullName>
    </submittedName>
</protein>
<evidence type="ECO:0000313" key="1">
    <source>
        <dbReference type="EMBL" id="KAK4814257.1"/>
    </source>
</evidence>
<dbReference type="EMBL" id="JAUNZN010000011">
    <property type="protein sequence ID" value="KAK4814257.1"/>
    <property type="molecule type" value="Genomic_DNA"/>
</dbReference>
<name>A0AAN7MVD3_MYCAM</name>
<dbReference type="AlphaFoldDB" id="A0AAN7MVD3"/>
<accession>A0AAN7MVD3</accession>
<reference evidence="1 2" key="1">
    <citation type="journal article" date="2023" name="J. Hered.">
        <title>Chromosome-level genome of the wood stork (Mycteria americana) provides insight into avian chromosome evolution.</title>
        <authorList>
            <person name="Flamio R. Jr."/>
            <person name="Ramstad K.M."/>
        </authorList>
    </citation>
    <scope>NUCLEOTIDE SEQUENCE [LARGE SCALE GENOMIC DNA]</scope>
    <source>
        <strain evidence="1">JAX WOST 10</strain>
    </source>
</reference>
<sequence>MPRLSQGAALDLSWQAFAHQPDKLPRGRHFRAHGHRHSETLVANTFQLCLNSAEHDKLLENSVKPSPPSDTGYSPPKLKCWLAHGIPQVTMLGPVLTSNLDDRAEWFLSKFVRDTEFRL</sequence>
<keyword evidence="2" id="KW-1185">Reference proteome</keyword>
<dbReference type="Proteomes" id="UP001333110">
    <property type="component" value="Unassembled WGS sequence"/>
</dbReference>
<gene>
    <name evidence="1" type="ORF">QYF61_012761</name>
</gene>